<comment type="caution">
    <text evidence="2">The sequence shown here is derived from an EMBL/GenBank/DDBJ whole genome shotgun (WGS) entry which is preliminary data.</text>
</comment>
<sequence>MYGALRQPESGGQAAFIIVYRIGEFGKRVGALWLACGVVLTMRFMPAGHLLFFASPKCEPAFIIHTTAFTP</sequence>
<name>C4GMI1_9NEIS</name>
<dbReference type="STRING" id="629741.GCWU000324_02915"/>
<dbReference type="AlphaFoldDB" id="C4GMI1"/>
<accession>C4GMI1</accession>
<proteinExistence type="predicted"/>
<keyword evidence="1" id="KW-1133">Transmembrane helix</keyword>
<protein>
    <submittedName>
        <fullName evidence="2">Uncharacterized protein</fullName>
    </submittedName>
</protein>
<dbReference type="HOGENOM" id="CLU_2734670_0_0_4"/>
<reference evidence="2" key="1">
    <citation type="submission" date="2009-04" db="EMBL/GenBank/DDBJ databases">
        <authorList>
            <person name="Weinstock G."/>
            <person name="Sodergren E."/>
            <person name="Clifton S."/>
            <person name="Fulton L."/>
            <person name="Fulton B."/>
            <person name="Courtney L."/>
            <person name="Fronick C."/>
            <person name="Harrison M."/>
            <person name="Strong C."/>
            <person name="Farmer C."/>
            <person name="Delahaunty K."/>
            <person name="Markovic C."/>
            <person name="Hall O."/>
            <person name="Minx P."/>
            <person name="Tomlinson C."/>
            <person name="Mitreva M."/>
            <person name="Nelson J."/>
            <person name="Hou S."/>
            <person name="Wollam A."/>
            <person name="Pepin K.H."/>
            <person name="Johnson M."/>
            <person name="Bhonagiri V."/>
            <person name="Nash W.E."/>
            <person name="Warren W."/>
            <person name="Chinwalla A."/>
            <person name="Mardis E.R."/>
            <person name="Wilson R.K."/>
        </authorList>
    </citation>
    <scope>NUCLEOTIDE SEQUENCE [LARGE SCALE GENOMIC DNA]</scope>
    <source>
        <strain evidence="2">ATCC 51147</strain>
    </source>
</reference>
<keyword evidence="1" id="KW-0812">Transmembrane</keyword>
<organism evidence="2 3">
    <name type="scientific">Kingella oralis ATCC 51147</name>
    <dbReference type="NCBI Taxonomy" id="629741"/>
    <lineage>
        <taxon>Bacteria</taxon>
        <taxon>Pseudomonadati</taxon>
        <taxon>Pseudomonadota</taxon>
        <taxon>Betaproteobacteria</taxon>
        <taxon>Neisseriales</taxon>
        <taxon>Neisseriaceae</taxon>
        <taxon>Kingella</taxon>
    </lineage>
</organism>
<keyword evidence="3" id="KW-1185">Reference proteome</keyword>
<evidence type="ECO:0000313" key="2">
    <source>
        <dbReference type="EMBL" id="EEP66939.1"/>
    </source>
</evidence>
<keyword evidence="1" id="KW-0472">Membrane</keyword>
<evidence type="ECO:0000256" key="1">
    <source>
        <dbReference type="SAM" id="Phobius"/>
    </source>
</evidence>
<gene>
    <name evidence="2" type="ORF">GCWU000324_02915</name>
</gene>
<feature type="transmembrane region" description="Helical" evidence="1">
    <location>
        <begin position="31"/>
        <end position="54"/>
    </location>
</feature>
<dbReference type="EMBL" id="ACJW02000007">
    <property type="protein sequence ID" value="EEP66939.1"/>
    <property type="molecule type" value="Genomic_DNA"/>
</dbReference>
<evidence type="ECO:0000313" key="3">
    <source>
        <dbReference type="Proteomes" id="UP000003009"/>
    </source>
</evidence>
<dbReference type="Proteomes" id="UP000003009">
    <property type="component" value="Unassembled WGS sequence"/>
</dbReference>